<feature type="compositionally biased region" description="Basic residues" evidence="1">
    <location>
        <begin position="63"/>
        <end position="72"/>
    </location>
</feature>
<accession>A0AB39SC37</accession>
<gene>
    <name evidence="4" type="ORF">AB5J50_32270</name>
</gene>
<organism evidence="4">
    <name type="scientific">Streptomyces sp. R35</name>
    <dbReference type="NCBI Taxonomy" id="3238630"/>
    <lineage>
        <taxon>Bacteria</taxon>
        <taxon>Bacillati</taxon>
        <taxon>Actinomycetota</taxon>
        <taxon>Actinomycetes</taxon>
        <taxon>Kitasatosporales</taxon>
        <taxon>Streptomycetaceae</taxon>
        <taxon>Streptomyces</taxon>
    </lineage>
</organism>
<dbReference type="RefSeq" id="WP_369261721.1">
    <property type="nucleotide sequence ID" value="NZ_CP163440.1"/>
</dbReference>
<name>A0AB39SC37_9ACTN</name>
<reference evidence="4" key="1">
    <citation type="submission" date="2024-07" db="EMBL/GenBank/DDBJ databases">
        <authorList>
            <person name="Yu S.T."/>
        </authorList>
    </citation>
    <scope>NUCLEOTIDE SEQUENCE</scope>
    <source>
        <strain evidence="4">R35</strain>
    </source>
</reference>
<sequence>MIRRTLRNGLVAAIAAVAIFPAAAVASAGPAPHAPGWSTTPSQTSTPSWYPTAPQSAVPGRPGTRHTKPKTHVRHHAASHLRHHARHHVTTHARHHVTTHARHRVLTHTWGRVATHHLRLNVRSGPGTGYRVIGSQPIGRVVAISCKKLGSSVLGNQRWFKLAHRKGYVSARYLRNRSAVRWC</sequence>
<evidence type="ECO:0000256" key="2">
    <source>
        <dbReference type="SAM" id="SignalP"/>
    </source>
</evidence>
<feature type="chain" id="PRO_5044314902" evidence="2">
    <location>
        <begin position="29"/>
        <end position="183"/>
    </location>
</feature>
<dbReference type="EMBL" id="CP163440">
    <property type="protein sequence ID" value="XDQ65132.1"/>
    <property type="molecule type" value="Genomic_DNA"/>
</dbReference>
<evidence type="ECO:0000256" key="1">
    <source>
        <dbReference type="SAM" id="MobiDB-lite"/>
    </source>
</evidence>
<feature type="domain" description="SH3b" evidence="3">
    <location>
        <begin position="120"/>
        <end position="174"/>
    </location>
</feature>
<evidence type="ECO:0000259" key="3">
    <source>
        <dbReference type="Pfam" id="PF08239"/>
    </source>
</evidence>
<protein>
    <submittedName>
        <fullName evidence="4">SH3 domain-containing protein</fullName>
    </submittedName>
</protein>
<dbReference type="Gene3D" id="2.30.30.40">
    <property type="entry name" value="SH3 Domains"/>
    <property type="match status" value="1"/>
</dbReference>
<dbReference type="InterPro" id="IPR003646">
    <property type="entry name" value="SH3-like_bac-type"/>
</dbReference>
<feature type="compositionally biased region" description="Low complexity" evidence="1">
    <location>
        <begin position="28"/>
        <end position="52"/>
    </location>
</feature>
<feature type="signal peptide" evidence="2">
    <location>
        <begin position="1"/>
        <end position="28"/>
    </location>
</feature>
<dbReference type="Pfam" id="PF08239">
    <property type="entry name" value="SH3_3"/>
    <property type="match status" value="1"/>
</dbReference>
<feature type="region of interest" description="Disordered" evidence="1">
    <location>
        <begin position="28"/>
        <end position="72"/>
    </location>
</feature>
<keyword evidence="2" id="KW-0732">Signal</keyword>
<evidence type="ECO:0000313" key="4">
    <source>
        <dbReference type="EMBL" id="XDQ65132.1"/>
    </source>
</evidence>
<dbReference type="AlphaFoldDB" id="A0AB39SC37"/>
<proteinExistence type="predicted"/>